<evidence type="ECO:0000313" key="3">
    <source>
        <dbReference type="Proteomes" id="UP000244896"/>
    </source>
</evidence>
<keyword evidence="3" id="KW-1185">Reference proteome</keyword>
<sequence>MTKQSDSASDSSKTARACACPAWLPSGASLGFIVLRLWIAIRAIVTAVEKFTGTKMLQKPLLDEFGEPDINGAMVEVKTKVYGLEHYHGMAPGMEESFRAEPLMPGWMLTAYGYALGPLLLITGIALFLGIAPRITLFVQGLIYMSLTVGMIMLGAQNEILGTAMLGVHVIMIALALKWVDHNRWSVCGCCAKY</sequence>
<dbReference type="Proteomes" id="UP000244896">
    <property type="component" value="Chromosome"/>
</dbReference>
<proteinExistence type="predicted"/>
<evidence type="ECO:0008006" key="4">
    <source>
        <dbReference type="Google" id="ProtNLM"/>
    </source>
</evidence>
<name>A0A2U8E4Y4_9BACT</name>
<dbReference type="OrthoDB" id="195890at2"/>
<accession>A0A2U8E4Y4</accession>
<keyword evidence="1" id="KW-0812">Transmembrane</keyword>
<evidence type="ECO:0000313" key="2">
    <source>
        <dbReference type="EMBL" id="AWI09911.1"/>
    </source>
</evidence>
<evidence type="ECO:0000256" key="1">
    <source>
        <dbReference type="SAM" id="Phobius"/>
    </source>
</evidence>
<protein>
    <recommendedName>
        <fullName evidence="4">DoxX family protein</fullName>
    </recommendedName>
</protein>
<dbReference type="KEGG" id="elut:CKA38_12210"/>
<keyword evidence="1" id="KW-0472">Membrane</keyword>
<dbReference type="EMBL" id="CP023004">
    <property type="protein sequence ID" value="AWI09911.1"/>
    <property type="molecule type" value="Genomic_DNA"/>
</dbReference>
<keyword evidence="1" id="KW-1133">Transmembrane helix</keyword>
<dbReference type="RefSeq" id="WP_108825725.1">
    <property type="nucleotide sequence ID" value="NZ_CP023004.1"/>
</dbReference>
<organism evidence="2 3">
    <name type="scientific">Ereboglobus luteus</name>
    <dbReference type="NCBI Taxonomy" id="1796921"/>
    <lineage>
        <taxon>Bacteria</taxon>
        <taxon>Pseudomonadati</taxon>
        <taxon>Verrucomicrobiota</taxon>
        <taxon>Opitutia</taxon>
        <taxon>Opitutales</taxon>
        <taxon>Opitutaceae</taxon>
        <taxon>Ereboglobus</taxon>
    </lineage>
</organism>
<feature type="transmembrane region" description="Helical" evidence="1">
    <location>
        <begin position="160"/>
        <end position="177"/>
    </location>
</feature>
<feature type="transmembrane region" description="Helical" evidence="1">
    <location>
        <begin position="21"/>
        <end position="41"/>
    </location>
</feature>
<reference evidence="2 3" key="1">
    <citation type="journal article" date="2018" name="Syst. Appl. Microbiol.">
        <title>Ereboglobus luteus gen. nov. sp. nov. from cockroach guts, and new insights into the oxygen relationship of the genera Opitutus and Didymococcus (Verrucomicrobia: Opitutaceae).</title>
        <authorList>
            <person name="Tegtmeier D."/>
            <person name="Belitz A."/>
            <person name="Radek R."/>
            <person name="Heimerl T."/>
            <person name="Brune A."/>
        </authorList>
    </citation>
    <scope>NUCLEOTIDE SEQUENCE [LARGE SCALE GENOMIC DNA]</scope>
    <source>
        <strain evidence="2 3">Ho45</strain>
    </source>
</reference>
<feature type="transmembrane region" description="Helical" evidence="1">
    <location>
        <begin position="137"/>
        <end position="154"/>
    </location>
</feature>
<feature type="transmembrane region" description="Helical" evidence="1">
    <location>
        <begin position="111"/>
        <end position="130"/>
    </location>
</feature>
<dbReference type="AlphaFoldDB" id="A0A2U8E4Y4"/>
<gene>
    <name evidence="2" type="ORF">CKA38_12210</name>
</gene>